<dbReference type="PANTHER" id="PTHR11461:SF211">
    <property type="entry name" value="GH10112P-RELATED"/>
    <property type="match status" value="1"/>
</dbReference>
<dbReference type="PANTHER" id="PTHR11461">
    <property type="entry name" value="SERINE PROTEASE INHIBITOR, SERPIN"/>
    <property type="match status" value="1"/>
</dbReference>
<dbReference type="InterPro" id="IPR036186">
    <property type="entry name" value="Serpin_sf"/>
</dbReference>
<dbReference type="InterPro" id="IPR000215">
    <property type="entry name" value="Serpin_fam"/>
</dbReference>
<feature type="domain" description="Serpin" evidence="2">
    <location>
        <begin position="5"/>
        <end position="356"/>
    </location>
</feature>
<comment type="similarity">
    <text evidence="1">Belongs to the serpin family. Poxviruses subfamily.</text>
</comment>
<dbReference type="InterPro" id="IPR042178">
    <property type="entry name" value="Serpin_sf_1"/>
</dbReference>
<gene>
    <name evidence="3" type="primary">SWPV1-013</name>
</gene>
<organism evidence="3 4">
    <name type="scientific">Shearwaterpox virus</name>
    <dbReference type="NCBI Taxonomy" id="1974596"/>
    <lineage>
        <taxon>Viruses</taxon>
        <taxon>Varidnaviria</taxon>
        <taxon>Bamfordvirae</taxon>
        <taxon>Nucleocytoviricota</taxon>
        <taxon>Pokkesviricetes</taxon>
        <taxon>Chitovirales</taxon>
        <taxon>Poxviridae</taxon>
        <taxon>Chordopoxvirinae</taxon>
        <taxon>Avipoxvirus</taxon>
        <taxon>Avipoxvirus canarypox</taxon>
        <taxon>Canarypox virus</taxon>
    </lineage>
</organism>
<dbReference type="GO" id="GO:0004867">
    <property type="term" value="F:serine-type endopeptidase inhibitor activity"/>
    <property type="evidence" value="ECO:0007669"/>
    <property type="project" value="InterPro"/>
</dbReference>
<reference evidence="3 4" key="1">
    <citation type="journal article" date="2017" name="BMC Genomics">
        <title>Genomic characterization of two novel pathogenic avipoxviruses isolated from pacific shearwaters (Ardenna spp.).</title>
        <authorList>
            <person name="Sarker S."/>
            <person name="Das S."/>
            <person name="Lavers J.L."/>
            <person name="Hutton I."/>
            <person name="Helbig K."/>
            <person name="Imbery J."/>
            <person name="Upton C."/>
            <person name="Raidal S.R."/>
        </authorList>
    </citation>
    <scope>NUCLEOTIDE SEQUENCE [LARGE SCALE GENOMIC DNA]</scope>
    <source>
        <strain evidence="3 4">SWPV-1</strain>
    </source>
</reference>
<dbReference type="Proteomes" id="UP000315116">
    <property type="component" value="Segment"/>
</dbReference>
<name>A0A1V0S7N1_CNPV</name>
<dbReference type="EMBL" id="KX857216">
    <property type="protein sequence ID" value="ARF02631.1"/>
    <property type="molecule type" value="Genomic_DNA"/>
</dbReference>
<evidence type="ECO:0000259" key="2">
    <source>
        <dbReference type="SMART" id="SM00093"/>
    </source>
</evidence>
<evidence type="ECO:0000313" key="4">
    <source>
        <dbReference type="Proteomes" id="UP000315116"/>
    </source>
</evidence>
<dbReference type="InterPro" id="IPR042185">
    <property type="entry name" value="Serpin_sf_2"/>
</dbReference>
<evidence type="ECO:0000313" key="3">
    <source>
        <dbReference type="EMBL" id="ARF02631.1"/>
    </source>
</evidence>
<evidence type="ECO:0000256" key="1">
    <source>
        <dbReference type="ARBA" id="ARBA00008009"/>
    </source>
</evidence>
<proteinExistence type="inferred from homology"/>
<dbReference type="GO" id="GO:0005615">
    <property type="term" value="C:extracellular space"/>
    <property type="evidence" value="ECO:0007669"/>
    <property type="project" value="InterPro"/>
</dbReference>
<dbReference type="InterPro" id="IPR023796">
    <property type="entry name" value="Serpin_dom"/>
</dbReference>
<dbReference type="SUPFAM" id="SSF56574">
    <property type="entry name" value="Serpins"/>
    <property type="match status" value="1"/>
</dbReference>
<dbReference type="Gene3D" id="2.30.39.10">
    <property type="entry name" value="Alpha-1-antitrypsin, domain 1"/>
    <property type="match status" value="1"/>
</dbReference>
<dbReference type="CDD" id="cd00172">
    <property type="entry name" value="serpin"/>
    <property type="match status" value="1"/>
</dbReference>
<dbReference type="Gene3D" id="3.30.497.10">
    <property type="entry name" value="Antithrombin, subunit I, domain 2"/>
    <property type="match status" value="1"/>
</dbReference>
<dbReference type="SMART" id="SM00093">
    <property type="entry name" value="SERPIN"/>
    <property type="match status" value="1"/>
</dbReference>
<protein>
    <submittedName>
        <fullName evidence="3">SWPV1-013</fullName>
    </submittedName>
</protein>
<dbReference type="Pfam" id="PF00079">
    <property type="entry name" value="Serpin"/>
    <property type="match status" value="1"/>
</dbReference>
<accession>A0A1V0S7N1</accession>
<sequence length="356" mass="40721">MSAMLKILNEIYRPGESLCISPRGLYTVLMNIMIGCKKDTMNKIKDILGIFGSYAPIPEKEEFYTDTCDDNNKLINESVMLIEKEYPVKKDFINSSIDIFNTKVVSFDRDEEVAEKIRKWIISSTNGFIKEFDISLGEDTRLAIINLVYLNLRWKYPFCTERTTKLPFEKYDGSKVRIDTMIMNNTYNYYKYDECLKSKIVVLEYDDYRFEMFIIIPDTATGIDGVVSSFKNSNVVNRVLCKKDMSLTEIDLYLPKFNIEYEVNLIDALINIGCGDIFKTGELVNVSDVKTLRISTVRQKSILKIDEKGTEAASVTELCSTDGISNIVKVHANVPFMCLVADIQTKIPLFVSIFQG</sequence>